<evidence type="ECO:0000313" key="4">
    <source>
        <dbReference type="Proteomes" id="UP000240760"/>
    </source>
</evidence>
<feature type="signal peptide" evidence="2">
    <location>
        <begin position="1"/>
        <end position="27"/>
    </location>
</feature>
<evidence type="ECO:0000256" key="2">
    <source>
        <dbReference type="SAM" id="SignalP"/>
    </source>
</evidence>
<sequence>MSLRVASARPGSSLLLLLLLVLRPRKACVRSGATGDTRAARCTPSAVDFEEPDLRGSRLTAPSSLARSSPIAPPLALESSADPAESNRQPGLASATLFVEPEPEPEPEETRQIQA</sequence>
<dbReference type="AlphaFoldDB" id="A0A2T4C2G6"/>
<proteinExistence type="predicted"/>
<organism evidence="3 4">
    <name type="scientific">Trichoderma longibrachiatum ATCC 18648</name>
    <dbReference type="NCBI Taxonomy" id="983965"/>
    <lineage>
        <taxon>Eukaryota</taxon>
        <taxon>Fungi</taxon>
        <taxon>Dikarya</taxon>
        <taxon>Ascomycota</taxon>
        <taxon>Pezizomycotina</taxon>
        <taxon>Sordariomycetes</taxon>
        <taxon>Hypocreomycetidae</taxon>
        <taxon>Hypocreales</taxon>
        <taxon>Hypocreaceae</taxon>
        <taxon>Trichoderma</taxon>
    </lineage>
</organism>
<name>A0A2T4C2G6_TRILO</name>
<reference evidence="3 4" key="1">
    <citation type="submission" date="2016-07" db="EMBL/GenBank/DDBJ databases">
        <title>Multiple horizontal gene transfer events from other fungi enriched the ability of initially mycotrophic Trichoderma (Ascomycota) to feed on dead plant biomass.</title>
        <authorList>
            <consortium name="DOE Joint Genome Institute"/>
            <person name="Aerts A."/>
            <person name="Atanasova L."/>
            <person name="Chenthamara K."/>
            <person name="Zhang J."/>
            <person name="Grujic M."/>
            <person name="Henrissat B."/>
            <person name="Kuo A."/>
            <person name="Salamov A."/>
            <person name="Lipzen A."/>
            <person name="Labutti K."/>
            <person name="Barry K."/>
            <person name="Miao Y."/>
            <person name="Rahimi M.J."/>
            <person name="Shen Q."/>
            <person name="Grigoriev I.V."/>
            <person name="Kubicek C.P."/>
            <person name="Druzhinina I.S."/>
        </authorList>
    </citation>
    <scope>NUCLEOTIDE SEQUENCE [LARGE SCALE GENOMIC DNA]</scope>
    <source>
        <strain evidence="3 4">ATCC 18648</strain>
    </source>
</reference>
<keyword evidence="4" id="KW-1185">Reference proteome</keyword>
<feature type="region of interest" description="Disordered" evidence="1">
    <location>
        <begin position="53"/>
        <end position="115"/>
    </location>
</feature>
<gene>
    <name evidence="3" type="ORF">M440DRAFT_1392267</name>
</gene>
<dbReference type="EMBL" id="KZ679133">
    <property type="protein sequence ID" value="PTB75752.1"/>
    <property type="molecule type" value="Genomic_DNA"/>
</dbReference>
<protein>
    <submittedName>
        <fullName evidence="3">Uncharacterized protein</fullName>
    </submittedName>
</protein>
<dbReference type="Proteomes" id="UP000240760">
    <property type="component" value="Unassembled WGS sequence"/>
</dbReference>
<feature type="chain" id="PRO_5015594600" evidence="2">
    <location>
        <begin position="28"/>
        <end position="115"/>
    </location>
</feature>
<accession>A0A2T4C2G6</accession>
<keyword evidence="2" id="KW-0732">Signal</keyword>
<evidence type="ECO:0000256" key="1">
    <source>
        <dbReference type="SAM" id="MobiDB-lite"/>
    </source>
</evidence>
<evidence type="ECO:0000313" key="3">
    <source>
        <dbReference type="EMBL" id="PTB75752.1"/>
    </source>
</evidence>